<accession>A0ABP8TFD5</accession>
<comment type="caution">
    <text evidence="2">The sequence shown here is derived from an EMBL/GenBank/DDBJ whole genome shotgun (WGS) entry which is preliminary data.</text>
</comment>
<feature type="domain" description="TadE-like" evidence="1">
    <location>
        <begin position="8"/>
        <end position="50"/>
    </location>
</feature>
<dbReference type="EMBL" id="BAABHJ010000005">
    <property type="protein sequence ID" value="GAA4606872.1"/>
    <property type="molecule type" value="Genomic_DNA"/>
</dbReference>
<protein>
    <submittedName>
        <fullName evidence="2">Pilus assembly protein</fullName>
    </submittedName>
</protein>
<dbReference type="Proteomes" id="UP001500212">
    <property type="component" value="Unassembled WGS sequence"/>
</dbReference>
<evidence type="ECO:0000259" key="1">
    <source>
        <dbReference type="Pfam" id="PF07811"/>
    </source>
</evidence>
<sequence>MDKRTDRGASTLELALLTPVLLLVILLVVQFAMVYHARHVALAAAQSGARVARESGTGSWKEQAEAKAREYVQQIGPELLSGVTPQADGDQNQRWVTVTGTAVRVVPFLTFHVSQRSGGPIECYRPDVGAGATCGGGPQP</sequence>
<name>A0ABP8TFD5_9ACTN</name>
<reference evidence="3" key="1">
    <citation type="journal article" date="2019" name="Int. J. Syst. Evol. Microbiol.">
        <title>The Global Catalogue of Microorganisms (GCM) 10K type strain sequencing project: providing services to taxonomists for standard genome sequencing and annotation.</title>
        <authorList>
            <consortium name="The Broad Institute Genomics Platform"/>
            <consortium name="The Broad Institute Genome Sequencing Center for Infectious Disease"/>
            <person name="Wu L."/>
            <person name="Ma J."/>
        </authorList>
    </citation>
    <scope>NUCLEOTIDE SEQUENCE [LARGE SCALE GENOMIC DNA]</scope>
    <source>
        <strain evidence="3">JCM 17938</strain>
    </source>
</reference>
<dbReference type="InterPro" id="IPR012495">
    <property type="entry name" value="TadE-like_dom"/>
</dbReference>
<organism evidence="2 3">
    <name type="scientific">Actinoallomurus liliacearum</name>
    <dbReference type="NCBI Taxonomy" id="1080073"/>
    <lineage>
        <taxon>Bacteria</taxon>
        <taxon>Bacillati</taxon>
        <taxon>Actinomycetota</taxon>
        <taxon>Actinomycetes</taxon>
        <taxon>Streptosporangiales</taxon>
        <taxon>Thermomonosporaceae</taxon>
        <taxon>Actinoallomurus</taxon>
    </lineage>
</organism>
<proteinExistence type="predicted"/>
<evidence type="ECO:0000313" key="3">
    <source>
        <dbReference type="Proteomes" id="UP001500212"/>
    </source>
</evidence>
<dbReference type="RefSeq" id="WP_345353204.1">
    <property type="nucleotide sequence ID" value="NZ_BAABHJ010000005.1"/>
</dbReference>
<dbReference type="Pfam" id="PF07811">
    <property type="entry name" value="TadE"/>
    <property type="match status" value="1"/>
</dbReference>
<evidence type="ECO:0000313" key="2">
    <source>
        <dbReference type="EMBL" id="GAA4606872.1"/>
    </source>
</evidence>
<gene>
    <name evidence="2" type="ORF">GCM10023195_25400</name>
</gene>
<keyword evidence="3" id="KW-1185">Reference proteome</keyword>